<dbReference type="RefSeq" id="WP_010979530.1">
    <property type="nucleotide sequence ID" value="NZ_AP031374.1"/>
</dbReference>
<comment type="cofactor">
    <cofactor evidence="6">
        <name>Mg(2+)</name>
        <dbReference type="ChEBI" id="CHEBI:18420"/>
    </cofactor>
</comment>
<dbReference type="GeneID" id="1459516"/>
<dbReference type="CDD" id="cd06223">
    <property type="entry name" value="PRTases_typeI"/>
    <property type="match status" value="1"/>
</dbReference>
<comment type="caution">
    <text evidence="6">Lacks conserved residue(s) required for the propagation of feature annotation.</text>
</comment>
<dbReference type="SMR" id="A0A650CHD3"/>
<feature type="binding site" description="in other chain" evidence="6">
    <location>
        <begin position="112"/>
        <end position="120"/>
    </location>
    <ligand>
        <name>5-phospho-alpha-D-ribose 1-diphosphate</name>
        <dbReference type="ChEBI" id="CHEBI:58017"/>
        <note>ligand shared between dimeric partners</note>
    </ligand>
</feature>
<feature type="binding site" evidence="6">
    <location>
        <position position="87"/>
    </location>
    <ligand>
        <name>5-phospho-alpha-D-ribose 1-diphosphate</name>
        <dbReference type="ChEBI" id="CHEBI:58017"/>
        <note>ligand shared between dimeric partners</note>
    </ligand>
</feature>
<dbReference type="GO" id="GO:0019856">
    <property type="term" value="P:pyrimidine nucleobase biosynthetic process"/>
    <property type="evidence" value="ECO:0007669"/>
    <property type="project" value="TreeGrafter"/>
</dbReference>
<name>A0A650CHD3_SULOH</name>
<dbReference type="PANTHER" id="PTHR19278">
    <property type="entry name" value="OROTATE PHOSPHORIBOSYLTRANSFERASE"/>
    <property type="match status" value="1"/>
</dbReference>
<accession>A0A650CHD3</accession>
<reference evidence="8 11" key="2">
    <citation type="submission" date="2020-08" db="EMBL/GenBank/DDBJ databases">
        <title>Genomic Encyclopedia of Type Strains, Phase IV (KMG-IV): sequencing the most valuable type-strain genomes for metagenomic binning, comparative biology and taxonomic classification.</title>
        <authorList>
            <person name="Goeker M."/>
        </authorList>
    </citation>
    <scope>NUCLEOTIDE SEQUENCE [LARGE SCALE GENOMIC DNA]</scope>
    <source>
        <strain evidence="8 11">DSM 12421</strain>
    </source>
</reference>
<evidence type="ECO:0000256" key="4">
    <source>
        <dbReference type="ARBA" id="ARBA00022679"/>
    </source>
</evidence>
<comment type="function">
    <text evidence="6">Catalyzes the transfer of a ribosyl phosphate group from 5-phosphoribose 1-diphosphate to orotate, leading to the formation of orotidine monophosphate (OMP).</text>
</comment>
<evidence type="ECO:0000256" key="1">
    <source>
        <dbReference type="ARBA" id="ARBA00004889"/>
    </source>
</evidence>
<reference evidence="9 10" key="1">
    <citation type="submission" date="2019-10" db="EMBL/GenBank/DDBJ databases">
        <title>Genome Sequences from Six Type Strain Members of the Archaeal Family Sulfolobaceae: Acidianus ambivalens, Acidianus infernus, Metallosphaera prunae, Stygiolobus azoricus, Sulfolobus metallicus, and Sulfurisphaera ohwakuensis.</title>
        <authorList>
            <person name="Counts J.A."/>
            <person name="Kelly R.M."/>
        </authorList>
    </citation>
    <scope>NUCLEOTIDE SEQUENCE [LARGE SCALE GENOMIC DNA]</scope>
    <source>
        <strain evidence="9 10">TA-1</strain>
    </source>
</reference>
<dbReference type="UniPathway" id="UPA00070">
    <property type="reaction ID" value="UER00119"/>
</dbReference>
<dbReference type="GeneID" id="95642290"/>
<dbReference type="GO" id="GO:0044205">
    <property type="term" value="P:'de novo' UMP biosynthetic process"/>
    <property type="evidence" value="ECO:0007669"/>
    <property type="project" value="UniProtKB-UniRule"/>
</dbReference>
<dbReference type="KEGG" id="soh:D1869_08325"/>
<dbReference type="AlphaFoldDB" id="A0A650CHD3"/>
<evidence type="ECO:0000313" key="8">
    <source>
        <dbReference type="EMBL" id="MBB5252347.1"/>
    </source>
</evidence>
<dbReference type="SUPFAM" id="SSF53271">
    <property type="entry name" value="PRTase-like"/>
    <property type="match status" value="1"/>
</dbReference>
<comment type="pathway">
    <text evidence="1 6">Pyrimidine metabolism; UMP biosynthesis via de novo pathway; UMP from orotate: step 1/2.</text>
</comment>
<dbReference type="NCBIfam" id="TIGR00336">
    <property type="entry name" value="pyrE"/>
    <property type="match status" value="1"/>
</dbReference>
<evidence type="ECO:0000256" key="2">
    <source>
        <dbReference type="ARBA" id="ARBA00011971"/>
    </source>
</evidence>
<dbReference type="GO" id="GO:0004588">
    <property type="term" value="F:orotate phosphoribosyltransferase activity"/>
    <property type="evidence" value="ECO:0007669"/>
    <property type="project" value="UniProtKB-UniRule"/>
</dbReference>
<feature type="binding site" evidence="6">
    <location>
        <position position="91"/>
    </location>
    <ligand>
        <name>5-phospho-alpha-D-ribose 1-diphosphate</name>
        <dbReference type="ChEBI" id="CHEBI:58017"/>
        <note>ligand shared between dimeric partners</note>
    </ligand>
</feature>
<organism evidence="9 10">
    <name type="scientific">Sulfurisphaera ohwakuensis</name>
    <dbReference type="NCBI Taxonomy" id="69656"/>
    <lineage>
        <taxon>Archaea</taxon>
        <taxon>Thermoproteota</taxon>
        <taxon>Thermoprotei</taxon>
        <taxon>Sulfolobales</taxon>
        <taxon>Sulfolobaceae</taxon>
        <taxon>Sulfurisphaera</taxon>
    </lineage>
</organism>
<dbReference type="HAMAP" id="MF_01208">
    <property type="entry name" value="PyrE"/>
    <property type="match status" value="1"/>
</dbReference>
<evidence type="ECO:0000313" key="9">
    <source>
        <dbReference type="EMBL" id="QGR17193.1"/>
    </source>
</evidence>
<keyword evidence="3 6" id="KW-0328">Glycosyltransferase</keyword>
<comment type="catalytic activity">
    <reaction evidence="6">
        <text>orotidine 5'-phosphate + diphosphate = orotate + 5-phospho-alpha-D-ribose 1-diphosphate</text>
        <dbReference type="Rhea" id="RHEA:10380"/>
        <dbReference type="ChEBI" id="CHEBI:30839"/>
        <dbReference type="ChEBI" id="CHEBI:33019"/>
        <dbReference type="ChEBI" id="CHEBI:57538"/>
        <dbReference type="ChEBI" id="CHEBI:58017"/>
        <dbReference type="EC" id="2.4.2.10"/>
    </reaction>
</comment>
<dbReference type="OrthoDB" id="9089at2157"/>
<feature type="binding site" evidence="6">
    <location>
        <position position="116"/>
    </location>
    <ligand>
        <name>orotate</name>
        <dbReference type="ChEBI" id="CHEBI:30839"/>
    </ligand>
</feature>
<evidence type="ECO:0000256" key="5">
    <source>
        <dbReference type="ARBA" id="ARBA00022975"/>
    </source>
</evidence>
<keyword evidence="5 6" id="KW-0665">Pyrimidine biosynthesis</keyword>
<dbReference type="EMBL" id="CP045484">
    <property type="protein sequence ID" value="QGR17193.1"/>
    <property type="molecule type" value="Genomic_DNA"/>
</dbReference>
<comment type="similarity">
    <text evidence="6">Belongs to the purine/pyrimidine phosphoribosyltransferase family. PyrE subfamily.</text>
</comment>
<comment type="subunit">
    <text evidence="6">Homodimer.</text>
</comment>
<protein>
    <recommendedName>
        <fullName evidence="2 6">Orotate phosphoribosyltransferase</fullName>
        <shortName evidence="6">OPRT</shortName>
        <shortName evidence="6">OPRTase</shortName>
        <ecNumber evidence="2 6">2.4.2.10</ecNumber>
    </recommendedName>
</protein>
<dbReference type="InterPro" id="IPR023031">
    <property type="entry name" value="OPRT"/>
</dbReference>
<dbReference type="InterPro" id="IPR004467">
    <property type="entry name" value="Or_phspho_trans_dom"/>
</dbReference>
<dbReference type="GO" id="GO:0000287">
    <property type="term" value="F:magnesium ion binding"/>
    <property type="evidence" value="ECO:0007669"/>
    <property type="project" value="UniProtKB-UniRule"/>
</dbReference>
<gene>
    <name evidence="6" type="primary">pyrE</name>
    <name evidence="9" type="ORF">D1869_08325</name>
    <name evidence="8" type="ORF">HNQ62_000065</name>
</gene>
<keyword evidence="6" id="KW-0460">Magnesium</keyword>
<dbReference type="EC" id="2.4.2.10" evidence="2 6"/>
<dbReference type="EMBL" id="JACHFY010000001">
    <property type="protein sequence ID" value="MBB5252347.1"/>
    <property type="molecule type" value="Genomic_DNA"/>
</dbReference>
<evidence type="ECO:0000256" key="6">
    <source>
        <dbReference type="HAMAP-Rule" id="MF_01208"/>
    </source>
</evidence>
<keyword evidence="10" id="KW-1185">Reference proteome</keyword>
<dbReference type="Proteomes" id="UP000427373">
    <property type="component" value="Chromosome"/>
</dbReference>
<sequence>MDFIKSLVENKLLLIGNFVLTSGKISPYYLDLRRLSNYYEIFSDTVNKAIDKIKNIDFDMIIGIATGGIPFASFISCRMGKPLGYIRMEKKGYGTDKILEADVSGRKILLVDDVATTGGSLSKAVEIINSEGGRVVASLVIVDREEGAEKKLGEYGVKLISVYKIREILEYLLNSSLISDNDKNNIKEYLVKNIE</sequence>
<feature type="binding site" evidence="6">
    <location>
        <position position="144"/>
    </location>
    <ligand>
        <name>orotate</name>
        <dbReference type="ChEBI" id="CHEBI:30839"/>
    </ligand>
</feature>
<dbReference type="Gene3D" id="3.40.50.2020">
    <property type="match status" value="1"/>
</dbReference>
<evidence type="ECO:0000313" key="11">
    <source>
        <dbReference type="Proteomes" id="UP000582213"/>
    </source>
</evidence>
<dbReference type="PANTHER" id="PTHR19278:SF9">
    <property type="entry name" value="URIDINE 5'-MONOPHOSPHATE SYNTHASE"/>
    <property type="match status" value="1"/>
</dbReference>
<dbReference type="InterPro" id="IPR029057">
    <property type="entry name" value="PRTase-like"/>
</dbReference>
<feature type="domain" description="Phosphoribosyltransferase" evidence="7">
    <location>
        <begin position="49"/>
        <end position="152"/>
    </location>
</feature>
<dbReference type="InterPro" id="IPR000836">
    <property type="entry name" value="PRTase_dom"/>
</dbReference>
<keyword evidence="4 6" id="KW-0808">Transferase</keyword>
<dbReference type="Proteomes" id="UP000582213">
    <property type="component" value="Unassembled WGS sequence"/>
</dbReference>
<evidence type="ECO:0000259" key="7">
    <source>
        <dbReference type="Pfam" id="PF00156"/>
    </source>
</evidence>
<dbReference type="Pfam" id="PF00156">
    <property type="entry name" value="Pribosyltran"/>
    <property type="match status" value="1"/>
</dbReference>
<evidence type="ECO:0000313" key="10">
    <source>
        <dbReference type="Proteomes" id="UP000427373"/>
    </source>
</evidence>
<evidence type="ECO:0000256" key="3">
    <source>
        <dbReference type="ARBA" id="ARBA00022676"/>
    </source>
</evidence>
<proteinExistence type="inferred from homology"/>